<keyword evidence="3" id="KW-0418">Kinase</keyword>
<feature type="domain" description="HTH marR-type" evidence="2">
    <location>
        <begin position="18"/>
        <end position="60"/>
    </location>
</feature>
<dbReference type="InterPro" id="IPR036388">
    <property type="entry name" value="WH-like_DNA-bd_sf"/>
</dbReference>
<protein>
    <submittedName>
        <fullName evidence="3">Putative NBD/HSP70 family sugar kinase</fullName>
    </submittedName>
</protein>
<dbReference type="RefSeq" id="WP_165397401.1">
    <property type="nucleotide sequence ID" value="NZ_SHLC01000001.1"/>
</dbReference>
<dbReference type="InterPro" id="IPR000600">
    <property type="entry name" value="ROK"/>
</dbReference>
<dbReference type="PANTHER" id="PTHR18964">
    <property type="entry name" value="ROK (REPRESSOR, ORF, KINASE) FAMILY"/>
    <property type="match status" value="1"/>
</dbReference>
<dbReference type="CDD" id="cd23763">
    <property type="entry name" value="ASKHA_ATPase_ROK"/>
    <property type="match status" value="1"/>
</dbReference>
<dbReference type="EMBL" id="SHLC01000001">
    <property type="protein sequence ID" value="RZU67077.1"/>
    <property type="molecule type" value="Genomic_DNA"/>
</dbReference>
<dbReference type="InterPro" id="IPR049874">
    <property type="entry name" value="ROK_cs"/>
</dbReference>
<gene>
    <name evidence="3" type="ORF">EV379_3454</name>
</gene>
<dbReference type="GO" id="GO:0003700">
    <property type="term" value="F:DNA-binding transcription factor activity"/>
    <property type="evidence" value="ECO:0007669"/>
    <property type="project" value="InterPro"/>
</dbReference>
<dbReference type="InterPro" id="IPR036390">
    <property type="entry name" value="WH_DNA-bd_sf"/>
</dbReference>
<dbReference type="PANTHER" id="PTHR18964:SF149">
    <property type="entry name" value="BIFUNCTIONAL UDP-N-ACETYLGLUCOSAMINE 2-EPIMERASE_N-ACETYLMANNOSAMINE KINASE"/>
    <property type="match status" value="1"/>
</dbReference>
<comment type="similarity">
    <text evidence="1">Belongs to the ROK (NagC/XylR) family.</text>
</comment>
<evidence type="ECO:0000256" key="1">
    <source>
        <dbReference type="ARBA" id="ARBA00006479"/>
    </source>
</evidence>
<dbReference type="GO" id="GO:0016301">
    <property type="term" value="F:kinase activity"/>
    <property type="evidence" value="ECO:0007669"/>
    <property type="project" value="UniProtKB-KW"/>
</dbReference>
<dbReference type="SUPFAM" id="SSF46785">
    <property type="entry name" value="Winged helix' DNA-binding domain"/>
    <property type="match status" value="1"/>
</dbReference>
<dbReference type="SUPFAM" id="SSF53067">
    <property type="entry name" value="Actin-like ATPase domain"/>
    <property type="match status" value="1"/>
</dbReference>
<evidence type="ECO:0000313" key="3">
    <source>
        <dbReference type="EMBL" id="RZU67077.1"/>
    </source>
</evidence>
<dbReference type="Proteomes" id="UP000291483">
    <property type="component" value="Unassembled WGS sequence"/>
</dbReference>
<accession>A0A4Q8AQX6</accession>
<dbReference type="AlphaFoldDB" id="A0A4Q8AQX6"/>
<keyword evidence="3" id="KW-0808">Transferase</keyword>
<keyword evidence="4" id="KW-1185">Reference proteome</keyword>
<sequence length="398" mass="41544">MLRGTNLPSVGVYNQTVVFELIRRAEHGVSRAELAVVSGLSAQTVSNTAARLIDEGLIVEAGTQIQGRGKPPVMLRLEPRSRFAVGVNLDAAFVSYVLVDLAGTVVASAHRPTPSPDDHEAVVAEMVQEIEALVVSAGVERSRVLGIGLASQGPIDADRGIVIGHPTMKGWHDVHLRNAIAESTGLEVVFASGVNAAAVAEQWIGDPGRRDFALVYLASGIGTGLVVDGRVVFGATGNAGDGGRIIVPDSGVPNAETQMVGHLVTAEYLVKQAVEEGVISAGDDVDAQFNRLLADAEIGVGDALRIFHRAGRNIGAMIVTLISVLDIAEVVFGGAYWERIASHVLPSIAYVVQTSDLRGTHSEIKISSSTIGIEVPAVGAACLVLDTVLSPRASSLLL</sequence>
<dbReference type="Pfam" id="PF00480">
    <property type="entry name" value="ROK"/>
    <property type="match status" value="1"/>
</dbReference>
<dbReference type="Gene3D" id="3.30.420.40">
    <property type="match status" value="2"/>
</dbReference>
<evidence type="ECO:0000259" key="2">
    <source>
        <dbReference type="Pfam" id="PF12802"/>
    </source>
</evidence>
<name>A0A4Q8AQX6_9MICO</name>
<reference evidence="3 4" key="1">
    <citation type="submission" date="2019-02" db="EMBL/GenBank/DDBJ databases">
        <title>Sequencing the genomes of 1000 actinobacteria strains.</title>
        <authorList>
            <person name="Klenk H.-P."/>
        </authorList>
    </citation>
    <scope>NUCLEOTIDE SEQUENCE [LARGE SCALE GENOMIC DNA]</scope>
    <source>
        <strain evidence="3 4">DSM 18319</strain>
    </source>
</reference>
<dbReference type="Gene3D" id="1.10.10.10">
    <property type="entry name" value="Winged helix-like DNA-binding domain superfamily/Winged helix DNA-binding domain"/>
    <property type="match status" value="1"/>
</dbReference>
<proteinExistence type="inferred from homology"/>
<comment type="caution">
    <text evidence="3">The sequence shown here is derived from an EMBL/GenBank/DDBJ whole genome shotgun (WGS) entry which is preliminary data.</text>
</comment>
<dbReference type="InterPro" id="IPR000835">
    <property type="entry name" value="HTH_MarR-typ"/>
</dbReference>
<evidence type="ECO:0000313" key="4">
    <source>
        <dbReference type="Proteomes" id="UP000291483"/>
    </source>
</evidence>
<organism evidence="3 4">
    <name type="scientific">Microterricola gilva</name>
    <dbReference type="NCBI Taxonomy" id="393267"/>
    <lineage>
        <taxon>Bacteria</taxon>
        <taxon>Bacillati</taxon>
        <taxon>Actinomycetota</taxon>
        <taxon>Actinomycetes</taxon>
        <taxon>Micrococcales</taxon>
        <taxon>Microbacteriaceae</taxon>
        <taxon>Microterricola</taxon>
    </lineage>
</organism>
<dbReference type="InterPro" id="IPR043129">
    <property type="entry name" value="ATPase_NBD"/>
</dbReference>
<dbReference type="Pfam" id="PF12802">
    <property type="entry name" value="MarR_2"/>
    <property type="match status" value="1"/>
</dbReference>
<dbReference type="PROSITE" id="PS01125">
    <property type="entry name" value="ROK"/>
    <property type="match status" value="1"/>
</dbReference>